<feature type="domain" description="Peptidoglycan beta-N-acetylmuramidase NamZ C-terminal" evidence="2">
    <location>
        <begin position="260"/>
        <end position="421"/>
    </location>
</feature>
<dbReference type="Pfam" id="PF07075">
    <property type="entry name" value="NamZ_N"/>
    <property type="match status" value="1"/>
</dbReference>
<evidence type="ECO:0000259" key="1">
    <source>
        <dbReference type="Pfam" id="PF07075"/>
    </source>
</evidence>
<name>A0ABT3PKK4_9BACT</name>
<dbReference type="InterPro" id="IPR048502">
    <property type="entry name" value="NamZ_N"/>
</dbReference>
<proteinExistence type="predicted"/>
<dbReference type="Gene3D" id="3.90.1150.140">
    <property type="match status" value="1"/>
</dbReference>
<organism evidence="3 4">
    <name type="scientific">Fodinibius salsisoli</name>
    <dbReference type="NCBI Taxonomy" id="2820877"/>
    <lineage>
        <taxon>Bacteria</taxon>
        <taxon>Pseudomonadati</taxon>
        <taxon>Balneolota</taxon>
        <taxon>Balneolia</taxon>
        <taxon>Balneolales</taxon>
        <taxon>Balneolaceae</taxon>
        <taxon>Fodinibius</taxon>
    </lineage>
</organism>
<dbReference type="PROSITE" id="PS51257">
    <property type="entry name" value="PROKAR_LIPOPROTEIN"/>
    <property type="match status" value="1"/>
</dbReference>
<evidence type="ECO:0000313" key="3">
    <source>
        <dbReference type="EMBL" id="MCW9706474.1"/>
    </source>
</evidence>
<reference evidence="3 4" key="1">
    <citation type="submission" date="2021-03" db="EMBL/GenBank/DDBJ databases">
        <title>Aliifodinibius sp. nov., a new bacterium isolated from saline soil.</title>
        <authorList>
            <person name="Galisteo C."/>
            <person name="De La Haba R."/>
            <person name="Sanchez-Porro C."/>
            <person name="Ventosa A."/>
        </authorList>
    </citation>
    <scope>NUCLEOTIDE SEQUENCE [LARGE SCALE GENOMIC DNA]</scope>
    <source>
        <strain evidence="3 4">1BSP15-2V2</strain>
    </source>
</reference>
<dbReference type="Pfam" id="PF20732">
    <property type="entry name" value="NamZ_C"/>
    <property type="match status" value="1"/>
</dbReference>
<keyword evidence="4" id="KW-1185">Reference proteome</keyword>
<dbReference type="PIRSF" id="PIRSF016719">
    <property type="entry name" value="UCP016719"/>
    <property type="match status" value="1"/>
</dbReference>
<evidence type="ECO:0000259" key="2">
    <source>
        <dbReference type="Pfam" id="PF20732"/>
    </source>
</evidence>
<protein>
    <submittedName>
        <fullName evidence="3">DUF1343 domain-containing protein</fullName>
    </submittedName>
</protein>
<sequence length="422" mass="46451">MNIKKIVILLGLFFISCQQSPEKKTSDSSAKVVTGAQHLVNNNFDILEGKNVGLVTNHSAIVGDSLLIDLLHHAENVELKALFSPEHGIRGQADAGAHIKNSTDQETGLPIYSLYGNTRKPTPEMLEGIDVLVFDIQDVGARFYTYIATMGYTMQAAAEQGIPYVVLDRPNPLGGAKVEGFTPPQDYKSFKGLYPIPVTHGMTVGEFAKMVKDESFIGGLSNLNLKVVEMKGWNRNMLWPETGLPWKAPSPNIPDFKTALIYPGACLFEATWMSEGRGTEEPFIILGAPWADGDSLAKRLNRKQLPGLRFSAATFTPRSIEGMSTKPKLEGKKLKGIRYHITQADSVNPFAAGIHVLSAFYRSAPDSAKVNFFRPSRLNTLAGSGQFHDWITAGQSAQAIVNESQEEADVFKEKRKQYLLYD</sequence>
<dbReference type="RefSeq" id="WP_265765180.1">
    <property type="nucleotide sequence ID" value="NZ_JAGGJA010000003.1"/>
</dbReference>
<evidence type="ECO:0000313" key="4">
    <source>
        <dbReference type="Proteomes" id="UP001207918"/>
    </source>
</evidence>
<dbReference type="EMBL" id="JAGGJA010000003">
    <property type="protein sequence ID" value="MCW9706474.1"/>
    <property type="molecule type" value="Genomic_DNA"/>
</dbReference>
<feature type="domain" description="Peptidoglycan beta-N-acetylmuramidase NamZ N-terminal" evidence="1">
    <location>
        <begin position="52"/>
        <end position="256"/>
    </location>
</feature>
<dbReference type="Gene3D" id="3.40.50.12170">
    <property type="entry name" value="Uncharacterised protein PF07075, DUF1343"/>
    <property type="match status" value="1"/>
</dbReference>
<accession>A0ABT3PKK4</accession>
<comment type="caution">
    <text evidence="3">The sequence shown here is derived from an EMBL/GenBank/DDBJ whole genome shotgun (WGS) entry which is preliminary data.</text>
</comment>
<dbReference type="Proteomes" id="UP001207918">
    <property type="component" value="Unassembled WGS sequence"/>
</dbReference>
<dbReference type="PANTHER" id="PTHR42915:SF1">
    <property type="entry name" value="PEPTIDOGLYCAN BETA-N-ACETYLMURAMIDASE NAMZ"/>
    <property type="match status" value="1"/>
</dbReference>
<dbReference type="InterPro" id="IPR008302">
    <property type="entry name" value="NamZ"/>
</dbReference>
<dbReference type="PANTHER" id="PTHR42915">
    <property type="entry name" value="HYPOTHETICAL 460 KDA PROTEIN IN FEUA-SIGW INTERGENIC REGION [PRECURSOR]"/>
    <property type="match status" value="1"/>
</dbReference>
<dbReference type="InterPro" id="IPR048503">
    <property type="entry name" value="NamZ_C"/>
</dbReference>
<gene>
    <name evidence="3" type="ORF">J6I44_06390</name>
</gene>